<dbReference type="Proteomes" id="UP001253848">
    <property type="component" value="Unassembled WGS sequence"/>
</dbReference>
<feature type="transmembrane region" description="Helical" evidence="6">
    <location>
        <begin position="300"/>
        <end position="321"/>
    </location>
</feature>
<keyword evidence="2" id="KW-1003">Cell membrane</keyword>
<feature type="transmembrane region" description="Helical" evidence="6">
    <location>
        <begin position="94"/>
        <end position="115"/>
    </location>
</feature>
<proteinExistence type="predicted"/>
<keyword evidence="4 6" id="KW-1133">Transmembrane helix</keyword>
<dbReference type="InterPro" id="IPR050833">
    <property type="entry name" value="Poly_Biosynth_Transport"/>
</dbReference>
<feature type="transmembrane region" description="Helical" evidence="6">
    <location>
        <begin position="341"/>
        <end position="360"/>
    </location>
</feature>
<reference evidence="7 8" key="1">
    <citation type="submission" date="2023-09" db="EMBL/GenBank/DDBJ databases">
        <authorList>
            <person name="Rey-Velasco X."/>
        </authorList>
    </citation>
    <scope>NUCLEOTIDE SEQUENCE [LARGE SCALE GENOMIC DNA]</scope>
    <source>
        <strain evidence="7 8">F225</strain>
    </source>
</reference>
<sequence length="427" mass="47848">MEIKKLLTKELVTPIAQVFGSQMLGKAVGFIVSILLIRELSKEDYAIYTVLITIQGMLIPLCNSAIFIGFKKIGGTVWQDSAKMSNLIKTTNSIAPYITGLAYFLVSTYAGYILYEQEISWIRILGFLFIILIVILPEVKTAFLRSALLLRNKVAPVQVSELVGHFTRAIGILALLFLLDRSYIIIAIFIITALSGWLTLFYVEKKAKQEGISKIAEINDSYRKTLINYIKLNWHNSAFFAFKGQISIFLIGIFGTTTSLADIGALTRFSLIFMIATAIFNNIFAPDFGKTKDTSKLKRMFLLSLGGALLISSATTLFVYFFPEPFLWILGDNYHNLSHELFLTFVSASLGFILNIVYSLNLYKAWIRFTPLLEIPSDIIAIILGLFLFDISSLKGVLYLGIFTASINLILHLSNAFYGIKFNNKVS</sequence>
<feature type="transmembrane region" description="Helical" evidence="6">
    <location>
        <begin position="397"/>
        <end position="418"/>
    </location>
</feature>
<feature type="transmembrane region" description="Helical" evidence="6">
    <location>
        <begin position="372"/>
        <end position="391"/>
    </location>
</feature>
<evidence type="ECO:0000256" key="1">
    <source>
        <dbReference type="ARBA" id="ARBA00004651"/>
    </source>
</evidence>
<evidence type="ECO:0000256" key="3">
    <source>
        <dbReference type="ARBA" id="ARBA00022692"/>
    </source>
</evidence>
<evidence type="ECO:0008006" key="9">
    <source>
        <dbReference type="Google" id="ProtNLM"/>
    </source>
</evidence>
<evidence type="ECO:0000256" key="5">
    <source>
        <dbReference type="ARBA" id="ARBA00023136"/>
    </source>
</evidence>
<evidence type="ECO:0000256" key="2">
    <source>
        <dbReference type="ARBA" id="ARBA00022475"/>
    </source>
</evidence>
<gene>
    <name evidence="7" type="ORF">RM541_06770</name>
</gene>
<feature type="transmembrane region" description="Helical" evidence="6">
    <location>
        <begin position="47"/>
        <end position="73"/>
    </location>
</feature>
<feature type="transmembrane region" description="Helical" evidence="6">
    <location>
        <begin position="12"/>
        <end position="35"/>
    </location>
</feature>
<dbReference type="PANTHER" id="PTHR30250:SF11">
    <property type="entry name" value="O-ANTIGEN TRANSPORTER-RELATED"/>
    <property type="match status" value="1"/>
</dbReference>
<protein>
    <recommendedName>
        <fullName evidence="9">Membrane protein involved in the export of O-antigen and teichoic acid</fullName>
    </recommendedName>
</protein>
<keyword evidence="3 6" id="KW-0812">Transmembrane</keyword>
<keyword evidence="8" id="KW-1185">Reference proteome</keyword>
<accession>A0ABU3DQR7</accession>
<dbReference type="EMBL" id="JAVRHN010000004">
    <property type="protein sequence ID" value="MDT0686060.1"/>
    <property type="molecule type" value="Genomic_DNA"/>
</dbReference>
<name>A0ABU3DQR7_9FLAO</name>
<feature type="transmembrane region" description="Helical" evidence="6">
    <location>
        <begin position="238"/>
        <end position="257"/>
    </location>
</feature>
<feature type="transmembrane region" description="Helical" evidence="6">
    <location>
        <begin position="269"/>
        <end position="288"/>
    </location>
</feature>
<feature type="transmembrane region" description="Helical" evidence="6">
    <location>
        <begin position="121"/>
        <end position="139"/>
    </location>
</feature>
<comment type="caution">
    <text evidence="7">The sequence shown here is derived from an EMBL/GenBank/DDBJ whole genome shotgun (WGS) entry which is preliminary data.</text>
</comment>
<evidence type="ECO:0000313" key="7">
    <source>
        <dbReference type="EMBL" id="MDT0686060.1"/>
    </source>
</evidence>
<comment type="subcellular location">
    <subcellularLocation>
        <location evidence="1">Cell membrane</location>
        <topology evidence="1">Multi-pass membrane protein</topology>
    </subcellularLocation>
</comment>
<evidence type="ECO:0000256" key="4">
    <source>
        <dbReference type="ARBA" id="ARBA00022989"/>
    </source>
</evidence>
<feature type="transmembrane region" description="Helical" evidence="6">
    <location>
        <begin position="183"/>
        <end position="203"/>
    </location>
</feature>
<dbReference type="RefSeq" id="WP_311499463.1">
    <property type="nucleotide sequence ID" value="NZ_JAVRHN010000004.1"/>
</dbReference>
<organism evidence="7 8">
    <name type="scientific">Autumnicola psychrophila</name>
    <dbReference type="NCBI Taxonomy" id="3075592"/>
    <lineage>
        <taxon>Bacteria</taxon>
        <taxon>Pseudomonadati</taxon>
        <taxon>Bacteroidota</taxon>
        <taxon>Flavobacteriia</taxon>
        <taxon>Flavobacteriales</taxon>
        <taxon>Flavobacteriaceae</taxon>
        <taxon>Autumnicola</taxon>
    </lineage>
</organism>
<dbReference type="PANTHER" id="PTHR30250">
    <property type="entry name" value="PST FAMILY PREDICTED COLANIC ACID TRANSPORTER"/>
    <property type="match status" value="1"/>
</dbReference>
<evidence type="ECO:0000313" key="8">
    <source>
        <dbReference type="Proteomes" id="UP001253848"/>
    </source>
</evidence>
<evidence type="ECO:0000256" key="6">
    <source>
        <dbReference type="SAM" id="Phobius"/>
    </source>
</evidence>
<keyword evidence="5 6" id="KW-0472">Membrane</keyword>